<dbReference type="InterPro" id="IPR005119">
    <property type="entry name" value="LysR_subst-bd"/>
</dbReference>
<accession>A0A645DLE4</accession>
<dbReference type="Gene3D" id="3.40.190.290">
    <property type="match status" value="1"/>
</dbReference>
<evidence type="ECO:0000259" key="1">
    <source>
        <dbReference type="Pfam" id="PF03466"/>
    </source>
</evidence>
<gene>
    <name evidence="2" type="ORF">SDC9_136481</name>
</gene>
<dbReference type="EMBL" id="VSSQ01036806">
    <property type="protein sequence ID" value="MPM89372.1"/>
    <property type="molecule type" value="Genomic_DNA"/>
</dbReference>
<feature type="domain" description="LysR substrate-binding" evidence="1">
    <location>
        <begin position="4"/>
        <end position="123"/>
    </location>
</feature>
<dbReference type="AlphaFoldDB" id="A0A645DLE4"/>
<proteinExistence type="predicted"/>
<organism evidence="2">
    <name type="scientific">bioreactor metagenome</name>
    <dbReference type="NCBI Taxonomy" id="1076179"/>
    <lineage>
        <taxon>unclassified sequences</taxon>
        <taxon>metagenomes</taxon>
        <taxon>ecological metagenomes</taxon>
    </lineage>
</organism>
<dbReference type="SUPFAM" id="SSF53850">
    <property type="entry name" value="Periplasmic binding protein-like II"/>
    <property type="match status" value="1"/>
</dbReference>
<comment type="caution">
    <text evidence="2">The sequence shown here is derived from an EMBL/GenBank/DDBJ whole genome shotgun (WGS) entry which is preliminary data.</text>
</comment>
<evidence type="ECO:0000313" key="2">
    <source>
        <dbReference type="EMBL" id="MPM89372.1"/>
    </source>
</evidence>
<protein>
    <recommendedName>
        <fullName evidence="1">LysR substrate-binding domain-containing protein</fullName>
    </recommendedName>
</protein>
<name>A0A645DLE4_9ZZZZ</name>
<sequence length="127" mass="13831">MFSRRHFPLEGEAVSIDTLMDLPVVSLGKGSAILAAVQRAHQSRGRVFRNDFTVSGFDTMLALVRNGIGVGLMPPQVFALFRTDADLASLPLEGDWHERHYMLSMVEGHAQEQALRNVVGELVGAAG</sequence>
<dbReference type="Pfam" id="PF03466">
    <property type="entry name" value="LysR_substrate"/>
    <property type="match status" value="1"/>
</dbReference>
<reference evidence="2" key="1">
    <citation type="submission" date="2019-08" db="EMBL/GenBank/DDBJ databases">
        <authorList>
            <person name="Kucharzyk K."/>
            <person name="Murdoch R.W."/>
            <person name="Higgins S."/>
            <person name="Loffler F."/>
        </authorList>
    </citation>
    <scope>NUCLEOTIDE SEQUENCE</scope>
</reference>